<dbReference type="InterPro" id="IPR003353">
    <property type="entry name" value="PTS_IIB_fruc"/>
</dbReference>
<evidence type="ECO:0000256" key="6">
    <source>
        <dbReference type="ARBA" id="ARBA00022777"/>
    </source>
</evidence>
<dbReference type="HOGENOM" id="CLU_013155_2_1_0"/>
<dbReference type="STRING" id="526218.Sterm_1458"/>
<dbReference type="InterPro" id="IPR003501">
    <property type="entry name" value="PTS_EIIB_2/3"/>
</dbReference>
<dbReference type="PROSITE" id="PS51099">
    <property type="entry name" value="PTS_EIIB_TYPE_2"/>
    <property type="match status" value="1"/>
</dbReference>
<dbReference type="PANTHER" id="PTHR30505">
    <property type="entry name" value="FRUCTOSE-LIKE PERMEASE"/>
    <property type="match status" value="1"/>
</dbReference>
<dbReference type="Pfam" id="PF02302">
    <property type="entry name" value="PTS_IIB"/>
    <property type="match status" value="1"/>
</dbReference>
<keyword evidence="5" id="KW-0598">Phosphotransferase system</keyword>
<evidence type="ECO:0000256" key="2">
    <source>
        <dbReference type="ARBA" id="ARBA00022553"/>
    </source>
</evidence>
<feature type="domain" description="PTS EIIB type-2" evidence="7">
    <location>
        <begin position="2"/>
        <end position="100"/>
    </location>
</feature>
<dbReference type="NCBIfam" id="TIGR00829">
    <property type="entry name" value="FRU"/>
    <property type="match status" value="1"/>
</dbReference>
<dbReference type="InterPro" id="IPR050864">
    <property type="entry name" value="Bacterial_PTS_Sugar_Transport"/>
</dbReference>
<evidence type="ECO:0000256" key="1">
    <source>
        <dbReference type="ARBA" id="ARBA00022448"/>
    </source>
</evidence>
<dbReference type="GO" id="GO:0022877">
    <property type="term" value="F:protein-N(PI)-phosphohistidine-fructose phosphotransferase system transporter activity"/>
    <property type="evidence" value="ECO:0007669"/>
    <property type="project" value="InterPro"/>
</dbReference>
<evidence type="ECO:0000256" key="3">
    <source>
        <dbReference type="ARBA" id="ARBA00022597"/>
    </source>
</evidence>
<dbReference type="KEGG" id="str:Sterm_1458"/>
<dbReference type="FunFam" id="3.40.50.2300:FF:000014">
    <property type="entry name" value="PTS system fructose-like transporter subunit IIB"/>
    <property type="match status" value="1"/>
</dbReference>
<dbReference type="GO" id="GO:0016301">
    <property type="term" value="F:kinase activity"/>
    <property type="evidence" value="ECO:0007669"/>
    <property type="project" value="UniProtKB-KW"/>
</dbReference>
<dbReference type="InterPro" id="IPR036095">
    <property type="entry name" value="PTS_EIIB-like_sf"/>
</dbReference>
<dbReference type="eggNOG" id="COG1445">
    <property type="taxonomic scope" value="Bacteria"/>
</dbReference>
<dbReference type="AlphaFoldDB" id="D1AHT6"/>
<sequence length="101" mass="10995">MKKIVAITACPTGIAHTFMAAKALETAGKKLNYDIKVETQGATGIKNKITVQEIADADAVIFAVETKVREEERFKDKIIHKISVKEAIKNAEKAINDALAL</sequence>
<evidence type="ECO:0000259" key="7">
    <source>
        <dbReference type="PROSITE" id="PS51099"/>
    </source>
</evidence>
<dbReference type="InterPro" id="IPR013011">
    <property type="entry name" value="PTS_EIIB_2"/>
</dbReference>
<dbReference type="GO" id="GO:0009401">
    <property type="term" value="P:phosphoenolpyruvate-dependent sugar phosphotransferase system"/>
    <property type="evidence" value="ECO:0007669"/>
    <property type="project" value="UniProtKB-KW"/>
</dbReference>
<dbReference type="GO" id="GO:0090563">
    <property type="term" value="F:protein-phosphocysteine-sugar phosphotransferase activity"/>
    <property type="evidence" value="ECO:0007669"/>
    <property type="project" value="TreeGrafter"/>
</dbReference>
<reference evidence="9" key="1">
    <citation type="submission" date="2009-09" db="EMBL/GenBank/DDBJ databases">
        <title>The complete chromosome of Sebaldella termitidis ATCC 33386.</title>
        <authorList>
            <consortium name="US DOE Joint Genome Institute (JGI-PGF)"/>
            <person name="Lucas S."/>
            <person name="Copeland A."/>
            <person name="Lapidus A."/>
            <person name="Glavina del Rio T."/>
            <person name="Dalin E."/>
            <person name="Tice H."/>
            <person name="Bruce D."/>
            <person name="Goodwin L."/>
            <person name="Pitluck S."/>
            <person name="Kyrpides N."/>
            <person name="Mavromatis K."/>
            <person name="Ivanova N."/>
            <person name="Mikhailova N."/>
            <person name="Sims D."/>
            <person name="Meincke L."/>
            <person name="Brettin T."/>
            <person name="Detter J.C."/>
            <person name="Han C."/>
            <person name="Larimer F."/>
            <person name="Land M."/>
            <person name="Hauser L."/>
            <person name="Markowitz V."/>
            <person name="Cheng J.F."/>
            <person name="Hugenholtz P."/>
            <person name="Woyke T."/>
            <person name="Wu D."/>
            <person name="Eisen J.A."/>
        </authorList>
    </citation>
    <scope>NUCLEOTIDE SEQUENCE [LARGE SCALE GENOMIC DNA]</scope>
    <source>
        <strain evidence="9">ATCC 33386 / NCTC 11300</strain>
    </source>
</reference>
<reference evidence="8 9" key="2">
    <citation type="journal article" date="2010" name="Stand. Genomic Sci.">
        <title>Complete genome sequence of Sebaldella termitidis type strain (NCTC 11300).</title>
        <authorList>
            <person name="Harmon-Smith M."/>
            <person name="Celia L."/>
            <person name="Chertkov O."/>
            <person name="Lapidus A."/>
            <person name="Copeland A."/>
            <person name="Glavina Del Rio T."/>
            <person name="Nolan M."/>
            <person name="Lucas S."/>
            <person name="Tice H."/>
            <person name="Cheng J.F."/>
            <person name="Han C."/>
            <person name="Detter J.C."/>
            <person name="Bruce D."/>
            <person name="Goodwin L."/>
            <person name="Pitluck S."/>
            <person name="Pati A."/>
            <person name="Liolios K."/>
            <person name="Ivanova N."/>
            <person name="Mavromatis K."/>
            <person name="Mikhailova N."/>
            <person name="Chen A."/>
            <person name="Palaniappan K."/>
            <person name="Land M."/>
            <person name="Hauser L."/>
            <person name="Chang Y.J."/>
            <person name="Jeffries C.D."/>
            <person name="Brettin T."/>
            <person name="Goker M."/>
            <person name="Beck B."/>
            <person name="Bristow J."/>
            <person name="Eisen J.A."/>
            <person name="Markowitz V."/>
            <person name="Hugenholtz P."/>
            <person name="Kyrpides N.C."/>
            <person name="Klenk H.P."/>
            <person name="Chen F."/>
        </authorList>
    </citation>
    <scope>NUCLEOTIDE SEQUENCE [LARGE SCALE GENOMIC DNA]</scope>
    <source>
        <strain evidence="9">ATCC 33386 / NCTC 11300</strain>
    </source>
</reference>
<protein>
    <submittedName>
        <fullName evidence="8">PTS system, fructose-specific, IIB subunnit</fullName>
    </submittedName>
</protein>
<keyword evidence="4" id="KW-0808">Transferase</keyword>
<keyword evidence="1" id="KW-0813">Transport</keyword>
<accession>D1AHT6</accession>
<keyword evidence="9" id="KW-1185">Reference proteome</keyword>
<dbReference type="Gene3D" id="3.40.50.2300">
    <property type="match status" value="1"/>
</dbReference>
<evidence type="ECO:0000313" key="8">
    <source>
        <dbReference type="EMBL" id="ACZ08320.1"/>
    </source>
</evidence>
<keyword evidence="2" id="KW-0597">Phosphoprotein</keyword>
<proteinExistence type="predicted"/>
<dbReference type="CDD" id="cd05569">
    <property type="entry name" value="PTS_IIB_fructose"/>
    <property type="match status" value="1"/>
</dbReference>
<dbReference type="PANTHER" id="PTHR30505:SF0">
    <property type="entry name" value="FRUCTOSE-LIKE PTS SYSTEM EIIBC COMPONENT-RELATED"/>
    <property type="match status" value="1"/>
</dbReference>
<dbReference type="EMBL" id="CP001739">
    <property type="protein sequence ID" value="ACZ08320.1"/>
    <property type="molecule type" value="Genomic_DNA"/>
</dbReference>
<evidence type="ECO:0000313" key="9">
    <source>
        <dbReference type="Proteomes" id="UP000000845"/>
    </source>
</evidence>
<evidence type="ECO:0000256" key="5">
    <source>
        <dbReference type="ARBA" id="ARBA00022683"/>
    </source>
</evidence>
<keyword evidence="6" id="KW-0418">Kinase</keyword>
<dbReference type="Proteomes" id="UP000000845">
    <property type="component" value="Chromosome"/>
</dbReference>
<name>D1AHT6_SEBTE</name>
<dbReference type="SUPFAM" id="SSF52794">
    <property type="entry name" value="PTS system IIB component-like"/>
    <property type="match status" value="1"/>
</dbReference>
<organism evidence="8 9">
    <name type="scientific">Sebaldella termitidis (strain ATCC 33386 / NCTC 11300)</name>
    <dbReference type="NCBI Taxonomy" id="526218"/>
    <lineage>
        <taxon>Bacteria</taxon>
        <taxon>Fusobacteriati</taxon>
        <taxon>Fusobacteriota</taxon>
        <taxon>Fusobacteriia</taxon>
        <taxon>Fusobacteriales</taxon>
        <taxon>Leptotrichiaceae</taxon>
        <taxon>Sebaldella</taxon>
    </lineage>
</organism>
<dbReference type="GO" id="GO:0005886">
    <property type="term" value="C:plasma membrane"/>
    <property type="evidence" value="ECO:0007669"/>
    <property type="project" value="TreeGrafter"/>
</dbReference>
<evidence type="ECO:0000256" key="4">
    <source>
        <dbReference type="ARBA" id="ARBA00022679"/>
    </source>
</evidence>
<gene>
    <name evidence="8" type="ordered locus">Sterm_1458</name>
</gene>
<keyword evidence="3" id="KW-0762">Sugar transport</keyword>
<dbReference type="RefSeq" id="WP_012860916.1">
    <property type="nucleotide sequence ID" value="NC_013517.1"/>
</dbReference>